<dbReference type="InterPro" id="IPR021508">
    <property type="entry name" value="Gp17-like"/>
</dbReference>
<organism evidence="1 2">
    <name type="scientific">Acidimangrovimonas pyrenivorans</name>
    <dbReference type="NCBI Taxonomy" id="2030798"/>
    <lineage>
        <taxon>Bacteria</taxon>
        <taxon>Pseudomonadati</taxon>
        <taxon>Pseudomonadota</taxon>
        <taxon>Alphaproteobacteria</taxon>
        <taxon>Rhodobacterales</taxon>
        <taxon>Paracoccaceae</taxon>
        <taxon>Acidimangrovimonas</taxon>
    </lineage>
</organism>
<dbReference type="Gene3D" id="3.30.2000.30">
    <property type="match status" value="1"/>
</dbReference>
<comment type="caution">
    <text evidence="1">The sequence shown here is derived from an EMBL/GenBank/DDBJ whole genome shotgun (WGS) entry which is preliminary data.</text>
</comment>
<accession>A0ABV7AFK4</accession>
<keyword evidence="2" id="KW-1185">Reference proteome</keyword>
<dbReference type="InterPro" id="IPR053745">
    <property type="entry name" value="Viral_Tail_Comp_sf"/>
</dbReference>
<proteinExistence type="predicted"/>
<dbReference type="Pfam" id="PF11367">
    <property type="entry name" value="Tail_completion_gp17"/>
    <property type="match status" value="1"/>
</dbReference>
<evidence type="ECO:0000313" key="1">
    <source>
        <dbReference type="EMBL" id="MFC2967860.1"/>
    </source>
</evidence>
<name>A0ABV7AFK4_9RHOB</name>
<reference evidence="2" key="1">
    <citation type="journal article" date="2019" name="Int. J. Syst. Evol. Microbiol.">
        <title>The Global Catalogue of Microorganisms (GCM) 10K type strain sequencing project: providing services to taxonomists for standard genome sequencing and annotation.</title>
        <authorList>
            <consortium name="The Broad Institute Genomics Platform"/>
            <consortium name="The Broad Institute Genome Sequencing Center for Infectious Disease"/>
            <person name="Wu L."/>
            <person name="Ma J."/>
        </authorList>
    </citation>
    <scope>NUCLEOTIDE SEQUENCE [LARGE SCALE GENOMIC DNA]</scope>
    <source>
        <strain evidence="2">KCTC 62192</strain>
    </source>
</reference>
<evidence type="ECO:0000313" key="2">
    <source>
        <dbReference type="Proteomes" id="UP001595443"/>
    </source>
</evidence>
<dbReference type="EMBL" id="JBHRSK010000004">
    <property type="protein sequence ID" value="MFC2967860.1"/>
    <property type="molecule type" value="Genomic_DNA"/>
</dbReference>
<protein>
    <submittedName>
        <fullName evidence="1">DUF3168 domain-containing protein</fullName>
    </submittedName>
</protein>
<dbReference type="RefSeq" id="WP_377832508.1">
    <property type="nucleotide sequence ID" value="NZ_JBHRSK010000004.1"/>
</dbReference>
<gene>
    <name evidence="1" type="ORF">ACFOES_07120</name>
</gene>
<sequence length="135" mass="13795">MSYGVAAALQAAVYQHLAGDAALAALVGTGVYDAVPPGDKPPTYVVLGEEQVRDRSDATGDGAEHRLVVSVVSEAAGFAAAKAAAAAVSDALVDATLTLTRGTLVGIGFQKAVAKRIEDGTRRQIDLTFRARVEG</sequence>
<dbReference type="Proteomes" id="UP001595443">
    <property type="component" value="Unassembled WGS sequence"/>
</dbReference>